<feature type="domain" description="Calx-beta" evidence="21">
    <location>
        <begin position="482"/>
        <end position="583"/>
    </location>
</feature>
<evidence type="ECO:0000256" key="20">
    <source>
        <dbReference type="SAM" id="Phobius"/>
    </source>
</evidence>
<dbReference type="Pfam" id="PF01699">
    <property type="entry name" value="Na_Ca_ex"/>
    <property type="match status" value="2"/>
</dbReference>
<dbReference type="Pfam" id="PF03160">
    <property type="entry name" value="Calx-beta"/>
    <property type="match status" value="1"/>
</dbReference>
<dbReference type="GO" id="GO:0098703">
    <property type="term" value="P:calcium ion import across plasma membrane"/>
    <property type="evidence" value="ECO:0007669"/>
    <property type="project" value="TreeGrafter"/>
</dbReference>
<keyword evidence="3" id="KW-0813">Transport</keyword>
<dbReference type="InterPro" id="IPR044880">
    <property type="entry name" value="NCX_ion-bd_dom_sf"/>
</dbReference>
<accession>A0AAN8J6Y4</accession>
<keyword evidence="10" id="KW-0677">Repeat</keyword>
<organism evidence="22 23">
    <name type="scientific">Patella caerulea</name>
    <name type="common">Rayed Mediterranean limpet</name>
    <dbReference type="NCBI Taxonomy" id="87958"/>
    <lineage>
        <taxon>Eukaryota</taxon>
        <taxon>Metazoa</taxon>
        <taxon>Spiralia</taxon>
        <taxon>Lophotrochozoa</taxon>
        <taxon>Mollusca</taxon>
        <taxon>Gastropoda</taxon>
        <taxon>Patellogastropoda</taxon>
        <taxon>Patelloidea</taxon>
        <taxon>Patellidae</taxon>
        <taxon>Patella</taxon>
    </lineage>
</organism>
<feature type="transmembrane region" description="Helical" evidence="20">
    <location>
        <begin position="650"/>
        <end position="669"/>
    </location>
</feature>
<dbReference type="GO" id="GO:0005516">
    <property type="term" value="F:calmodulin binding"/>
    <property type="evidence" value="ECO:0007669"/>
    <property type="project" value="UniProtKB-KW"/>
</dbReference>
<evidence type="ECO:0000256" key="17">
    <source>
        <dbReference type="ARBA" id="ARBA00023180"/>
    </source>
</evidence>
<keyword evidence="8" id="KW-0479">Metal-binding</keyword>
<dbReference type="Proteomes" id="UP001347796">
    <property type="component" value="Unassembled WGS sequence"/>
</dbReference>
<evidence type="ECO:0000256" key="5">
    <source>
        <dbReference type="ARBA" id="ARBA00022475"/>
    </source>
</evidence>
<evidence type="ECO:0000256" key="3">
    <source>
        <dbReference type="ARBA" id="ARBA00022448"/>
    </source>
</evidence>
<reference evidence="22 23" key="1">
    <citation type="submission" date="2024-01" db="EMBL/GenBank/DDBJ databases">
        <title>The genome of the rayed Mediterranean limpet Patella caerulea (Linnaeus, 1758).</title>
        <authorList>
            <person name="Anh-Thu Weber A."/>
            <person name="Halstead-Nussloch G."/>
        </authorList>
    </citation>
    <scope>NUCLEOTIDE SEQUENCE [LARGE SCALE GENOMIC DNA]</scope>
    <source>
        <strain evidence="22">AATW-2023a</strain>
        <tissue evidence="22">Whole specimen</tissue>
    </source>
</reference>
<evidence type="ECO:0000256" key="10">
    <source>
        <dbReference type="ARBA" id="ARBA00022737"/>
    </source>
</evidence>
<feature type="transmembrane region" description="Helical" evidence="20">
    <location>
        <begin position="174"/>
        <end position="197"/>
    </location>
</feature>
<dbReference type="GO" id="GO:0005432">
    <property type="term" value="F:calcium:sodium antiporter activity"/>
    <property type="evidence" value="ECO:0007669"/>
    <property type="project" value="InterPro"/>
</dbReference>
<comment type="subcellular location">
    <subcellularLocation>
        <location evidence="1">Cell membrane</location>
        <topology evidence="1">Multi-pass membrane protein</topology>
    </subcellularLocation>
</comment>
<evidence type="ECO:0000259" key="21">
    <source>
        <dbReference type="SMART" id="SM00237"/>
    </source>
</evidence>
<evidence type="ECO:0000256" key="18">
    <source>
        <dbReference type="ARBA" id="ARBA00023201"/>
    </source>
</evidence>
<evidence type="ECO:0000256" key="6">
    <source>
        <dbReference type="ARBA" id="ARBA00022568"/>
    </source>
</evidence>
<keyword evidence="4" id="KW-0050">Antiport</keyword>
<dbReference type="GO" id="GO:0042383">
    <property type="term" value="C:sarcolemma"/>
    <property type="evidence" value="ECO:0007669"/>
    <property type="project" value="TreeGrafter"/>
</dbReference>
<sequence length="853" mass="94189">MSTIITSQNTTTMSMTNDYMAFDPFNYRCSKALLLPIISEATWNPGVRAFLYLVALFWCFLAVAIIADIFMCSIEKITSKTRKIRVAHQGGGAEVREVKVWNDTVANLSLLALGTSAPEILLSVIEIVGNNFRAGDLGPGTIVGSAAFNLLVISAICIMAIPSGEIRRINNMKVFAVTAFSCIFAYVWLIIVLVGISPGRVEIWEAFITLLFFPLLIVIAFLAEKNFCIKHKQGDTDNSYTVNDEENPDMALTDRKSYYQDARKDGEPKGKDNPSFDDIDVNDADVPTISIAEHHEHKTDDDDNMLKPKKSEVQNAAKLMMRNQNHNSGYYRINAIRTLSGSKRIIPTKKRNIREIYDLVKLSEKATRYKDASEGGVKPVIEFTTPTVAVLESEKKVRIGIRRSGNIAPPVSVRVETGDGSAQAGLDYKEYNEVIHFAANEELQEVLIDIIDDDEWEEDEVFFVRLTAVPGQVFAFGDHTICEVTIIDDAEPGLLRFAKPSIIVKESANRIKIPVQRVNGADGNISVYWKTKDISAKNGKDYDGGEGELKFVSGETNKFIVIPLLSNSNEKRERDDSFEVELGQCTGGAQLGKLNRTIVSIVNDKEFVGMVGRIMSRTFSYLDAIEDTSYIDQFKNAMNVNGGNIEEATFVDYIFHFLTFIWKIIFAFIPPVHFLGGWPTFLISLAMIGFLTALIGDLASLFGCLIGLEDSITAITFVALGTSMPDTFASKTAALMERYADSSVGNVTGSNSVNVFLGLGLPWVIASIYWEAKGSTFQVPVGSLVFSVILYTIASVIALSLLVIRRNVKFFGNAELGGPTAGKISCGVIFITLWVLYVLFSALQAKKIINFQI</sequence>
<dbReference type="GO" id="GO:0046872">
    <property type="term" value="F:metal ion binding"/>
    <property type="evidence" value="ECO:0007669"/>
    <property type="project" value="UniProtKB-KW"/>
</dbReference>
<keyword evidence="11" id="KW-0106">Calcium</keyword>
<keyword evidence="14" id="KW-0915">Sodium</keyword>
<feature type="transmembrane region" description="Helical" evidence="20">
    <location>
        <begin position="203"/>
        <end position="223"/>
    </location>
</feature>
<dbReference type="GO" id="GO:0030424">
    <property type="term" value="C:axon"/>
    <property type="evidence" value="ECO:0007669"/>
    <property type="project" value="TreeGrafter"/>
</dbReference>
<keyword evidence="7 20" id="KW-0812">Transmembrane</keyword>
<feature type="domain" description="Calx-beta" evidence="21">
    <location>
        <begin position="367"/>
        <end position="467"/>
    </location>
</feature>
<dbReference type="SMART" id="SM00237">
    <property type="entry name" value="Calx_beta"/>
    <property type="match status" value="2"/>
</dbReference>
<evidence type="ECO:0000256" key="12">
    <source>
        <dbReference type="ARBA" id="ARBA00022860"/>
    </source>
</evidence>
<dbReference type="PANTHER" id="PTHR11878">
    <property type="entry name" value="SODIUM/CALCIUM EXCHANGER"/>
    <property type="match status" value="1"/>
</dbReference>
<keyword evidence="17" id="KW-0325">Glycoprotein</keyword>
<evidence type="ECO:0000256" key="9">
    <source>
        <dbReference type="ARBA" id="ARBA00022729"/>
    </source>
</evidence>
<dbReference type="Gene3D" id="2.60.40.2030">
    <property type="match status" value="2"/>
</dbReference>
<evidence type="ECO:0000256" key="1">
    <source>
        <dbReference type="ARBA" id="ARBA00004651"/>
    </source>
</evidence>
<keyword evidence="18" id="KW-0739">Sodium transport</keyword>
<evidence type="ECO:0000256" key="16">
    <source>
        <dbReference type="ARBA" id="ARBA00023136"/>
    </source>
</evidence>
<feature type="transmembrane region" description="Helical" evidence="20">
    <location>
        <begin position="753"/>
        <end position="772"/>
    </location>
</feature>
<keyword evidence="12" id="KW-0112">Calmodulin-binding</keyword>
<keyword evidence="23" id="KW-1185">Reference proteome</keyword>
<proteinExistence type="inferred from homology"/>
<dbReference type="GO" id="GO:0098794">
    <property type="term" value="C:postsynapse"/>
    <property type="evidence" value="ECO:0007669"/>
    <property type="project" value="TreeGrafter"/>
</dbReference>
<keyword evidence="5" id="KW-1003">Cell membrane</keyword>
<keyword evidence="15" id="KW-0406">Ion transport</keyword>
<protein>
    <recommendedName>
        <fullName evidence="21">Calx-beta domain-containing protein</fullName>
    </recommendedName>
</protein>
<evidence type="ECO:0000256" key="7">
    <source>
        <dbReference type="ARBA" id="ARBA00022692"/>
    </source>
</evidence>
<evidence type="ECO:0000256" key="4">
    <source>
        <dbReference type="ARBA" id="ARBA00022449"/>
    </source>
</evidence>
<evidence type="ECO:0000313" key="23">
    <source>
        <dbReference type="Proteomes" id="UP001347796"/>
    </source>
</evidence>
<evidence type="ECO:0000256" key="19">
    <source>
        <dbReference type="ARBA" id="ARBA00033667"/>
    </source>
</evidence>
<evidence type="ECO:0000256" key="11">
    <source>
        <dbReference type="ARBA" id="ARBA00022837"/>
    </source>
</evidence>
<dbReference type="GO" id="GO:0007154">
    <property type="term" value="P:cell communication"/>
    <property type="evidence" value="ECO:0007669"/>
    <property type="project" value="InterPro"/>
</dbReference>
<feature type="transmembrane region" description="Helical" evidence="20">
    <location>
        <begin position="784"/>
        <end position="804"/>
    </location>
</feature>
<dbReference type="InterPro" id="IPR004837">
    <property type="entry name" value="NaCa_Exmemb"/>
</dbReference>
<evidence type="ECO:0000256" key="14">
    <source>
        <dbReference type="ARBA" id="ARBA00023053"/>
    </source>
</evidence>
<dbReference type="PANTHER" id="PTHR11878:SF76">
    <property type="entry name" value="CALX-BETA DOMAIN-CONTAINING PROTEIN"/>
    <property type="match status" value="1"/>
</dbReference>
<evidence type="ECO:0000256" key="2">
    <source>
        <dbReference type="ARBA" id="ARBA00007489"/>
    </source>
</evidence>
<feature type="transmembrane region" description="Helical" evidence="20">
    <location>
        <begin position="49"/>
        <end position="74"/>
    </location>
</feature>
<dbReference type="Gene3D" id="1.20.1420.30">
    <property type="entry name" value="NCX, central ion-binding region"/>
    <property type="match status" value="2"/>
</dbReference>
<dbReference type="AlphaFoldDB" id="A0AAN8J6Y4"/>
<keyword evidence="13 20" id="KW-1133">Transmembrane helix</keyword>
<dbReference type="PRINTS" id="PR01259">
    <property type="entry name" value="NACAEXCHNGR"/>
</dbReference>
<dbReference type="InterPro" id="IPR038081">
    <property type="entry name" value="CalX-like_sf"/>
</dbReference>
<dbReference type="SUPFAM" id="SSF141072">
    <property type="entry name" value="CalX-like"/>
    <property type="match status" value="2"/>
</dbReference>
<name>A0AAN8J6Y4_PATCE</name>
<feature type="transmembrane region" description="Helical" evidence="20">
    <location>
        <begin position="824"/>
        <end position="843"/>
    </location>
</feature>
<dbReference type="InterPro" id="IPR004836">
    <property type="entry name" value="Na_Ca_Ex"/>
</dbReference>
<keyword evidence="16 20" id="KW-0472">Membrane</keyword>
<keyword evidence="9" id="KW-0732">Signal</keyword>
<feature type="transmembrane region" description="Helical" evidence="20">
    <location>
        <begin position="141"/>
        <end position="162"/>
    </location>
</feature>
<dbReference type="EMBL" id="JAZGQO010000014">
    <property type="protein sequence ID" value="KAK6170123.1"/>
    <property type="molecule type" value="Genomic_DNA"/>
</dbReference>
<evidence type="ECO:0000313" key="22">
    <source>
        <dbReference type="EMBL" id="KAK6170123.1"/>
    </source>
</evidence>
<comment type="similarity">
    <text evidence="2">Belongs to the Ca(2+):cation antiporter (CaCA) (TC 2.A.19) family. SLC8 subfamily.</text>
</comment>
<comment type="catalytic activity">
    <reaction evidence="19">
        <text>Ca(2+)(in) + 3 Na(+)(out) = Ca(2+)(out) + 3 Na(+)(in)</text>
        <dbReference type="Rhea" id="RHEA:69955"/>
        <dbReference type="ChEBI" id="CHEBI:29101"/>
        <dbReference type="ChEBI" id="CHEBI:29108"/>
    </reaction>
</comment>
<evidence type="ECO:0000256" key="13">
    <source>
        <dbReference type="ARBA" id="ARBA00022989"/>
    </source>
</evidence>
<dbReference type="InterPro" id="IPR003644">
    <property type="entry name" value="Calx_beta"/>
</dbReference>
<evidence type="ECO:0000256" key="8">
    <source>
        <dbReference type="ARBA" id="ARBA00022723"/>
    </source>
</evidence>
<evidence type="ECO:0000256" key="15">
    <source>
        <dbReference type="ARBA" id="ARBA00023065"/>
    </source>
</evidence>
<gene>
    <name evidence="22" type="ORF">SNE40_018595</name>
</gene>
<dbReference type="InterPro" id="IPR051171">
    <property type="entry name" value="CaCA"/>
</dbReference>
<keyword evidence="6" id="KW-0109">Calcium transport</keyword>
<comment type="caution">
    <text evidence="22">The sequence shown here is derived from an EMBL/GenBank/DDBJ whole genome shotgun (WGS) entry which is preliminary data.</text>
</comment>